<sequence length="623" mass="64935">MNHRTIHKPASFLGGIITGLCLICWLTVFSVSAAALTVAIPASAYPGDTINISGTAEYNSTTPNLITIEISNIGTYSLIVPSNGKYTASVSIGLEVPGGVSSVIVSSSLTGEVAYGALTILPKISINISSGRVGEQFIISGRGFAPSKPVDIYFFNSSYGSSPSSINPEPIQSPPTSSSESGAIYEIITVPKYPQGSYSIVAADDRMAATAISFSIIPSISLPDSAGGTKTFTEGNQLAIAGTGFAAGSTVTFKIDNLVLQGFNAAVLADGSFANTITLPALSRGNHNVVAVDSSKNTSPIATFMFGISLQLNPGTGFAGETVTIKGSGFNGLRPISITYDGTLVTTVAVTSTATGAFNSTFKIPGSFAGDHIIMASDGINTSSAVFVSMLTANMVPVTSATAHGYVGQEIIIEGKGFIPNSIVTVKYGTATVSSVTSSSNGSVTIKFKAKSSSAGEHVITLSDGINTKTFSYFMDSTPPLAPALMAPLDQALVKQPLIFEWSPVSDPSEVYYLLQISQDQDFNSILNEKRLMNDTIYIMEEAEKLPGNTSANPYYWRVLAIDGAGNTSQAAEQRTFIVGSVFDMIPPAAMFLGGAVGPLVLVGLSLMIIRRFSVTKSNPKAE</sequence>
<evidence type="ECO:0000256" key="1">
    <source>
        <dbReference type="SAM" id="Phobius"/>
    </source>
</evidence>
<dbReference type="Proteomes" id="UP001375370">
    <property type="component" value="Chromosome"/>
</dbReference>
<reference evidence="2 3" key="1">
    <citation type="submission" date="2024-03" db="EMBL/GenBank/DDBJ databases">
        <title>A Dehalogenimonas Isolated from Estuarine Sediments Dihaloeliminates Chlorinated Alkanes.</title>
        <authorList>
            <person name="Yang Y."/>
            <person name="Wang H."/>
        </authorList>
    </citation>
    <scope>NUCLEOTIDE SEQUENCE [LARGE SCALE GENOMIC DNA]</scope>
    <source>
        <strain evidence="2 3">W</strain>
    </source>
</reference>
<evidence type="ECO:0000313" key="3">
    <source>
        <dbReference type="Proteomes" id="UP001375370"/>
    </source>
</evidence>
<dbReference type="EMBL" id="CP146612">
    <property type="protein sequence ID" value="WWX25523.1"/>
    <property type="molecule type" value="Genomic_DNA"/>
</dbReference>
<evidence type="ECO:0000313" key="2">
    <source>
        <dbReference type="EMBL" id="WWX25523.1"/>
    </source>
</evidence>
<evidence type="ECO:0008006" key="4">
    <source>
        <dbReference type="Google" id="ProtNLM"/>
    </source>
</evidence>
<dbReference type="Gene3D" id="2.60.40.10">
    <property type="entry name" value="Immunoglobulins"/>
    <property type="match status" value="2"/>
</dbReference>
<gene>
    <name evidence="2" type="ORF">V8247_00705</name>
</gene>
<keyword evidence="1" id="KW-1133">Transmembrane helix</keyword>
<keyword evidence="1" id="KW-0472">Membrane</keyword>
<feature type="transmembrane region" description="Helical" evidence="1">
    <location>
        <begin position="12"/>
        <end position="36"/>
    </location>
</feature>
<organism evidence="2 3">
    <name type="scientific">Candidatus Dehalogenimonas loeffleri</name>
    <dbReference type="NCBI Taxonomy" id="3127115"/>
    <lineage>
        <taxon>Bacteria</taxon>
        <taxon>Bacillati</taxon>
        <taxon>Chloroflexota</taxon>
        <taxon>Dehalococcoidia</taxon>
        <taxon>Dehalococcoidales</taxon>
        <taxon>Dehalococcoidaceae</taxon>
        <taxon>Dehalogenimonas</taxon>
    </lineage>
</organism>
<dbReference type="InterPro" id="IPR013783">
    <property type="entry name" value="Ig-like_fold"/>
</dbReference>
<accession>A0ABZ2J3P8</accession>
<feature type="transmembrane region" description="Helical" evidence="1">
    <location>
        <begin position="589"/>
        <end position="610"/>
    </location>
</feature>
<dbReference type="RefSeq" id="WP_338737759.1">
    <property type="nucleotide sequence ID" value="NZ_CP146612.1"/>
</dbReference>
<keyword evidence="3" id="KW-1185">Reference proteome</keyword>
<keyword evidence="1" id="KW-0812">Transmembrane</keyword>
<proteinExistence type="predicted"/>
<name>A0ABZ2J3P8_9CHLR</name>
<protein>
    <recommendedName>
        <fullName evidence="4">IPT/TIG domain-containing protein</fullName>
    </recommendedName>
</protein>